<evidence type="ECO:0000313" key="1">
    <source>
        <dbReference type="EMBL" id="KAJ9086336.1"/>
    </source>
</evidence>
<dbReference type="Proteomes" id="UP001165960">
    <property type="component" value="Unassembled WGS sequence"/>
</dbReference>
<reference evidence="1" key="1">
    <citation type="submission" date="2022-04" db="EMBL/GenBank/DDBJ databases">
        <title>Genome of the entomopathogenic fungus Entomophthora muscae.</title>
        <authorList>
            <person name="Elya C."/>
            <person name="Lovett B.R."/>
            <person name="Lee E."/>
            <person name="Macias A.M."/>
            <person name="Hajek A.E."/>
            <person name="De Bivort B.L."/>
            <person name="Kasson M.T."/>
            <person name="De Fine Licht H.H."/>
            <person name="Stajich J.E."/>
        </authorList>
    </citation>
    <scope>NUCLEOTIDE SEQUENCE</scope>
    <source>
        <strain evidence="1">Berkeley</strain>
    </source>
</reference>
<dbReference type="EMBL" id="QTSX02000723">
    <property type="protein sequence ID" value="KAJ9086336.1"/>
    <property type="molecule type" value="Genomic_DNA"/>
</dbReference>
<evidence type="ECO:0000313" key="2">
    <source>
        <dbReference type="Proteomes" id="UP001165960"/>
    </source>
</evidence>
<gene>
    <name evidence="1" type="primary">COG3_1</name>
    <name evidence="1" type="ORF">DSO57_1005043</name>
</gene>
<keyword evidence="2" id="KW-1185">Reference proteome</keyword>
<organism evidence="1 2">
    <name type="scientific">Entomophthora muscae</name>
    <dbReference type="NCBI Taxonomy" id="34485"/>
    <lineage>
        <taxon>Eukaryota</taxon>
        <taxon>Fungi</taxon>
        <taxon>Fungi incertae sedis</taxon>
        <taxon>Zoopagomycota</taxon>
        <taxon>Entomophthoromycotina</taxon>
        <taxon>Entomophthoromycetes</taxon>
        <taxon>Entomophthorales</taxon>
        <taxon>Entomophthoraceae</taxon>
        <taxon>Entomophthora</taxon>
    </lineage>
</organism>
<protein>
    <submittedName>
        <fullName evidence="1">Golgi transport complex subunit 3</fullName>
    </submittedName>
</protein>
<comment type="caution">
    <text evidence="1">The sequence shown here is derived from an EMBL/GenBank/DDBJ whole genome shotgun (WGS) entry which is preliminary data.</text>
</comment>
<name>A0ACC2UIL0_9FUNG</name>
<accession>A0ACC2UIL0</accession>
<sequence length="484" mass="54499">MQLNSSLSKTKSSSPSSERQYEAWETLAPLDELERDSIRELQQICLELPLPKKFLPESTSYNQKLDTLDDLKAGASRLALPEDSMGNNAGTRTTSSASKTGSNLGAADSYANMPENLAKILPEKPTQSVSSFLQWFSTLEPKFLTNQEKSYKCYQALLFDYKQKAASTLAELNSVRDTLSELSSCQAQIQNEMAPIRAQCAESLQNKVVLEAQVSKIEAQLRPFEQLSQIHQFLSRPGNDLCVNPRFNTILQQLDSGLAFMNEHSTFKDADLYLARYQQSMTRSLSLIHLYFSDQLEPLKPTAAEDGVTFSASLADNHQKFRYLASEMRPLICHIELRSHVHIDHSNLLADCYNLLIASRLSFLKLHLPVLVTRDELFDALIDGAAQMQSVLRDEESLFRSFFAEGEAELTSFLDELLTLFYEQWLASFLKRFKNLPPTLRTSAPEAIAFLGPQVRILESTGFPKATQKVSAILTTLNSRFPRK</sequence>
<proteinExistence type="predicted"/>